<accession>A0AAX0HCW8</accession>
<dbReference type="Proteomes" id="UP000093100">
    <property type="component" value="Unassembled WGS sequence"/>
</dbReference>
<dbReference type="GO" id="GO:0009307">
    <property type="term" value="P:DNA restriction-modification system"/>
    <property type="evidence" value="ECO:0007669"/>
    <property type="project" value="InterPro"/>
</dbReference>
<protein>
    <recommendedName>
        <fullName evidence="2">site-specific DNA-methyltransferase (adenine-specific)</fullName>
        <ecNumber evidence="2">2.1.1.72</ecNumber>
    </recommendedName>
</protein>
<dbReference type="EMBL" id="LFLK01000002">
    <property type="protein sequence ID" value="OCR91424.1"/>
    <property type="molecule type" value="Genomic_DNA"/>
</dbReference>
<evidence type="ECO:0000256" key="1">
    <source>
        <dbReference type="ARBA" id="ARBA00006594"/>
    </source>
</evidence>
<dbReference type="InterPro" id="IPR023095">
    <property type="entry name" value="Ade_MeTrfase_dom_2"/>
</dbReference>
<organism evidence="7 8">
    <name type="scientific">Campylobacter fetus subsp. testudinum</name>
    <dbReference type="NCBI Taxonomy" id="1507806"/>
    <lineage>
        <taxon>Bacteria</taxon>
        <taxon>Pseudomonadati</taxon>
        <taxon>Campylobacterota</taxon>
        <taxon>Epsilonproteobacteria</taxon>
        <taxon>Campylobacterales</taxon>
        <taxon>Campylobacteraceae</taxon>
        <taxon>Campylobacter</taxon>
    </lineage>
</organism>
<dbReference type="Gene3D" id="3.40.50.150">
    <property type="entry name" value="Vaccinia Virus protein VP39"/>
    <property type="match status" value="1"/>
</dbReference>
<comment type="similarity">
    <text evidence="1">Belongs to the N(4)/N(6)-methyltransferase family.</text>
</comment>
<dbReference type="InterPro" id="IPR012327">
    <property type="entry name" value="MeTrfase_D12"/>
</dbReference>
<evidence type="ECO:0000256" key="6">
    <source>
        <dbReference type="ARBA" id="ARBA00047942"/>
    </source>
</evidence>
<proteinExistence type="inferred from homology"/>
<evidence type="ECO:0000256" key="2">
    <source>
        <dbReference type="ARBA" id="ARBA00011900"/>
    </source>
</evidence>
<dbReference type="InterPro" id="IPR029063">
    <property type="entry name" value="SAM-dependent_MTases_sf"/>
</dbReference>
<keyword evidence="5" id="KW-0949">S-adenosyl-L-methionine</keyword>
<dbReference type="PRINTS" id="PR00505">
    <property type="entry name" value="D12N6MTFRASE"/>
</dbReference>
<evidence type="ECO:0000313" key="7">
    <source>
        <dbReference type="EMBL" id="OCR91424.1"/>
    </source>
</evidence>
<sequence>MVFHIQNRRYIGSKFKLLDWIFLNLPNNVGVACDIFAGSGVVANEFIANSNSKKIIINDFLYSNEIIYNAFFNSANADCKILNKIKDFYNTELKTEPNYFSDNFSDKFFSANDCLKIGTIREHILSVNLSNIEKNILLASLIYSMDKIANTVGHFEAYRKREKPQDKFKFELIKPTKNDKEIEIYRSDSNALARQIKADLVFVDPPYNSRQYSRFYHVYENLVQWQKPKLSGVALKQKEENMSEYCRISAPNAFADLIKNLNCRYIAVTYNNTYTSKSSSSRNKISFDEICDILSDKGKLEIKEKNHAHFNAGKSDLKGHKEFLFLVRVVK</sequence>
<evidence type="ECO:0000256" key="3">
    <source>
        <dbReference type="ARBA" id="ARBA00022603"/>
    </source>
</evidence>
<comment type="caution">
    <text evidence="7">The sequence shown here is derived from an EMBL/GenBank/DDBJ whole genome shotgun (WGS) entry which is preliminary data.</text>
</comment>
<dbReference type="GO" id="GO:0009007">
    <property type="term" value="F:site-specific DNA-methyltransferase (adenine-specific) activity"/>
    <property type="evidence" value="ECO:0007669"/>
    <property type="project" value="UniProtKB-EC"/>
</dbReference>
<reference evidence="7 8" key="1">
    <citation type="journal article" date="2016" name="Genome Biol. Evol.">
        <title>Comparative Genomics of Campylobacter fetus from Reptiles and Mammals Reveals Divergent Evolution in Host-Associated Lineages.</title>
        <authorList>
            <person name="Gilbert M.J."/>
            <person name="Miller W.G."/>
            <person name="Yee E."/>
            <person name="Zomer A.L."/>
            <person name="van der Graaf-van Bloois L."/>
            <person name="Fitzgerald C."/>
            <person name="Forbes K.J."/>
            <person name="Meric G."/>
            <person name="Sheppard S.K."/>
            <person name="Wagenaar J.A."/>
            <person name="Duim B."/>
        </authorList>
    </citation>
    <scope>NUCLEOTIDE SEQUENCE [LARGE SCALE GENOMIC DNA]</scope>
    <source>
        <strain evidence="7 8">12S02225-3</strain>
    </source>
</reference>
<evidence type="ECO:0000256" key="5">
    <source>
        <dbReference type="ARBA" id="ARBA00022691"/>
    </source>
</evidence>
<name>A0AAX0HCW8_CAMFE</name>
<gene>
    <name evidence="7" type="ORF">CFT12S02225_02700</name>
</gene>
<comment type="catalytic activity">
    <reaction evidence="6">
        <text>a 2'-deoxyadenosine in DNA + S-adenosyl-L-methionine = an N(6)-methyl-2'-deoxyadenosine in DNA + S-adenosyl-L-homocysteine + H(+)</text>
        <dbReference type="Rhea" id="RHEA:15197"/>
        <dbReference type="Rhea" id="RHEA-COMP:12418"/>
        <dbReference type="Rhea" id="RHEA-COMP:12419"/>
        <dbReference type="ChEBI" id="CHEBI:15378"/>
        <dbReference type="ChEBI" id="CHEBI:57856"/>
        <dbReference type="ChEBI" id="CHEBI:59789"/>
        <dbReference type="ChEBI" id="CHEBI:90615"/>
        <dbReference type="ChEBI" id="CHEBI:90616"/>
        <dbReference type="EC" id="2.1.1.72"/>
    </reaction>
</comment>
<dbReference type="InterPro" id="IPR002052">
    <property type="entry name" value="DNA_methylase_N6_adenine_CS"/>
</dbReference>
<evidence type="ECO:0000256" key="4">
    <source>
        <dbReference type="ARBA" id="ARBA00022679"/>
    </source>
</evidence>
<keyword evidence="4" id="KW-0808">Transferase</keyword>
<dbReference type="AlphaFoldDB" id="A0AAX0HCW8"/>
<dbReference type="Pfam" id="PF02086">
    <property type="entry name" value="MethyltransfD12"/>
    <property type="match status" value="1"/>
</dbReference>
<dbReference type="PROSITE" id="PS00092">
    <property type="entry name" value="N6_MTASE"/>
    <property type="match status" value="1"/>
</dbReference>
<keyword evidence="3 7" id="KW-0489">Methyltransferase</keyword>
<dbReference type="GO" id="GO:0032259">
    <property type="term" value="P:methylation"/>
    <property type="evidence" value="ECO:0007669"/>
    <property type="project" value="UniProtKB-KW"/>
</dbReference>
<dbReference type="SUPFAM" id="SSF53335">
    <property type="entry name" value="S-adenosyl-L-methionine-dependent methyltransferases"/>
    <property type="match status" value="1"/>
</dbReference>
<dbReference type="EC" id="2.1.1.72" evidence="2"/>
<dbReference type="Gene3D" id="1.10.1020.10">
    <property type="entry name" value="Adenine-specific Methyltransferase, Domain 2"/>
    <property type="match status" value="1"/>
</dbReference>
<evidence type="ECO:0000313" key="8">
    <source>
        <dbReference type="Proteomes" id="UP000093100"/>
    </source>
</evidence>
<dbReference type="GO" id="GO:0003676">
    <property type="term" value="F:nucleic acid binding"/>
    <property type="evidence" value="ECO:0007669"/>
    <property type="project" value="InterPro"/>
</dbReference>